<gene>
    <name evidence="2" type="ORF">PENFLA_c017G04685</name>
</gene>
<evidence type="ECO:0000313" key="3">
    <source>
        <dbReference type="Proteomes" id="UP000191342"/>
    </source>
</evidence>
<sequence>MNVNTVPEMDYFSFGSPTVRVCPREGDELGSESNPIVISDSEPLGSPSNPIVIHCDECNFCTDRLPAQPSSDADTELMCTQEFWNAVISDIDPDSPIDDLEAGSRASHPGFDEFSTGGPLSAGQLLGGDRRGTMVSTSHESTAEECHAEERTSSDISGTVPTSHVLPSICSSSGQSQATTQLSPREFQAESVGRTGRMEDGIAQLGSPSNSIVSRIENAPTCDCATEEYNGWFDVDYFQPKETREFSADQVEVIDLTSVPCLDDPQHKKDILTWPKEIHASPHQAEPNKDEIPAELEEDTSSIAAETNADGISTEPVTEIDASLPNSGTRADSLPPKGPSMTNSEKTTLKRKLPSSDTRLELRRSQRMAKKMNT</sequence>
<feature type="compositionally biased region" description="Basic residues" evidence="1">
    <location>
        <begin position="365"/>
        <end position="374"/>
    </location>
</feature>
<protein>
    <submittedName>
        <fullName evidence="2">Uncharacterized protein</fullName>
    </submittedName>
</protein>
<feature type="compositionally biased region" description="Basic and acidic residues" evidence="1">
    <location>
        <begin position="141"/>
        <end position="153"/>
    </location>
</feature>
<comment type="caution">
    <text evidence="2">The sequence shown here is derived from an EMBL/GenBank/DDBJ whole genome shotgun (WGS) entry which is preliminary data.</text>
</comment>
<reference evidence="3" key="1">
    <citation type="journal article" date="2017" name="Nat. Microbiol.">
        <title>Global analysis of biosynthetic gene clusters reveals vast potential of secondary metabolite production in Penicillium species.</title>
        <authorList>
            <person name="Nielsen J.C."/>
            <person name="Grijseels S."/>
            <person name="Prigent S."/>
            <person name="Ji B."/>
            <person name="Dainat J."/>
            <person name="Nielsen K.F."/>
            <person name="Frisvad J.C."/>
            <person name="Workman M."/>
            <person name="Nielsen J."/>
        </authorList>
    </citation>
    <scope>NUCLEOTIDE SEQUENCE [LARGE SCALE GENOMIC DNA]</scope>
    <source>
        <strain evidence="3">IBT 14082</strain>
    </source>
</reference>
<evidence type="ECO:0000256" key="1">
    <source>
        <dbReference type="SAM" id="MobiDB-lite"/>
    </source>
</evidence>
<feature type="region of interest" description="Disordered" evidence="1">
    <location>
        <begin position="141"/>
        <end position="160"/>
    </location>
</feature>
<organism evidence="2 3">
    <name type="scientific">Penicillium flavigenum</name>
    <dbReference type="NCBI Taxonomy" id="254877"/>
    <lineage>
        <taxon>Eukaryota</taxon>
        <taxon>Fungi</taxon>
        <taxon>Dikarya</taxon>
        <taxon>Ascomycota</taxon>
        <taxon>Pezizomycotina</taxon>
        <taxon>Eurotiomycetes</taxon>
        <taxon>Eurotiomycetidae</taxon>
        <taxon>Eurotiales</taxon>
        <taxon>Aspergillaceae</taxon>
        <taxon>Penicillium</taxon>
    </lineage>
</organism>
<name>A0A1V6T1N3_9EURO</name>
<proteinExistence type="predicted"/>
<keyword evidence="3" id="KW-1185">Reference proteome</keyword>
<dbReference type="AlphaFoldDB" id="A0A1V6T1N3"/>
<feature type="compositionally biased region" description="Basic and acidic residues" evidence="1">
    <location>
        <begin position="278"/>
        <end position="292"/>
    </location>
</feature>
<dbReference type="OrthoDB" id="4357006at2759"/>
<dbReference type="STRING" id="254877.A0A1V6T1N3"/>
<evidence type="ECO:0000313" key="2">
    <source>
        <dbReference type="EMBL" id="OQE20197.1"/>
    </source>
</evidence>
<feature type="region of interest" description="Disordered" evidence="1">
    <location>
        <begin position="278"/>
        <end position="374"/>
    </location>
</feature>
<dbReference type="EMBL" id="MLQL01000017">
    <property type="protein sequence ID" value="OQE20197.1"/>
    <property type="molecule type" value="Genomic_DNA"/>
</dbReference>
<dbReference type="Proteomes" id="UP000191342">
    <property type="component" value="Unassembled WGS sequence"/>
</dbReference>
<accession>A0A1V6T1N3</accession>